<accession>A0A2S9YCU4</accession>
<proteinExistence type="predicted"/>
<feature type="compositionally biased region" description="Basic and acidic residues" evidence="1">
    <location>
        <begin position="71"/>
        <end position="88"/>
    </location>
</feature>
<gene>
    <name evidence="2" type="ORF">ENSA5_18790</name>
</gene>
<organism evidence="2 3">
    <name type="scientific">Enhygromyxa salina</name>
    <dbReference type="NCBI Taxonomy" id="215803"/>
    <lineage>
        <taxon>Bacteria</taxon>
        <taxon>Pseudomonadati</taxon>
        <taxon>Myxococcota</taxon>
        <taxon>Polyangia</taxon>
        <taxon>Nannocystales</taxon>
        <taxon>Nannocystaceae</taxon>
        <taxon>Enhygromyxa</taxon>
    </lineage>
</organism>
<evidence type="ECO:0008006" key="4">
    <source>
        <dbReference type="Google" id="ProtNLM"/>
    </source>
</evidence>
<evidence type="ECO:0000313" key="3">
    <source>
        <dbReference type="Proteomes" id="UP000237968"/>
    </source>
</evidence>
<comment type="caution">
    <text evidence="2">The sequence shown here is derived from an EMBL/GenBank/DDBJ whole genome shotgun (WGS) entry which is preliminary data.</text>
</comment>
<feature type="region of interest" description="Disordered" evidence="1">
    <location>
        <begin position="55"/>
        <end position="88"/>
    </location>
</feature>
<evidence type="ECO:0000256" key="1">
    <source>
        <dbReference type="SAM" id="MobiDB-lite"/>
    </source>
</evidence>
<sequence>MKTTKRIAYISGFVVLSLGGCLLGALAYDSTEEPSALGFDRRVVQEVMIDLPGRSEVVTEDADEGDPVAAADHDERDHAQRAAERRERVDSRAALLDATVAGEAVDPAWAPGSEKKIVDAFAAEASPGAGLRAVTCKTTLCVAEIEHPEGSKRGVGGTRWGKVFRFPHTFVVYHPPGPDEPARSVAYLARDGYRLPK</sequence>
<name>A0A2S9YCU4_9BACT</name>
<dbReference type="EMBL" id="PVNK01000108">
    <property type="protein sequence ID" value="PRQ02940.1"/>
    <property type="molecule type" value="Genomic_DNA"/>
</dbReference>
<evidence type="ECO:0000313" key="2">
    <source>
        <dbReference type="EMBL" id="PRQ02940.1"/>
    </source>
</evidence>
<reference evidence="2 3" key="1">
    <citation type="submission" date="2018-03" db="EMBL/GenBank/DDBJ databases">
        <title>Draft Genome Sequences of the Obligatory Marine Myxobacteria Enhygromyxa salina SWB005.</title>
        <authorList>
            <person name="Poehlein A."/>
            <person name="Moghaddam J.A."/>
            <person name="Harms H."/>
            <person name="Alanjari M."/>
            <person name="Koenig G.M."/>
            <person name="Daniel R."/>
            <person name="Schaeberle T.F."/>
        </authorList>
    </citation>
    <scope>NUCLEOTIDE SEQUENCE [LARGE SCALE GENOMIC DNA]</scope>
    <source>
        <strain evidence="2 3">SWB005</strain>
    </source>
</reference>
<dbReference type="PROSITE" id="PS51257">
    <property type="entry name" value="PROKAR_LIPOPROTEIN"/>
    <property type="match status" value="1"/>
</dbReference>
<keyword evidence="3" id="KW-1185">Reference proteome</keyword>
<protein>
    <recommendedName>
        <fullName evidence="4">Lipoprotein</fullName>
    </recommendedName>
</protein>
<dbReference type="AlphaFoldDB" id="A0A2S9YCU4"/>
<dbReference type="Proteomes" id="UP000237968">
    <property type="component" value="Unassembled WGS sequence"/>
</dbReference>